<organism evidence="2 3">
    <name type="scientific">Kwoniella dejecticola CBS 10117</name>
    <dbReference type="NCBI Taxonomy" id="1296121"/>
    <lineage>
        <taxon>Eukaryota</taxon>
        <taxon>Fungi</taxon>
        <taxon>Dikarya</taxon>
        <taxon>Basidiomycota</taxon>
        <taxon>Agaricomycotina</taxon>
        <taxon>Tremellomycetes</taxon>
        <taxon>Tremellales</taxon>
        <taxon>Cryptococcaceae</taxon>
        <taxon>Kwoniella</taxon>
    </lineage>
</organism>
<reference evidence="2" key="2">
    <citation type="submission" date="2024-02" db="EMBL/GenBank/DDBJ databases">
        <title>Comparative genomics of Cryptococcus and Kwoniella reveals pathogenesis evolution and contrasting modes of karyotype evolution via chromosome fusion or intercentromeric recombination.</title>
        <authorList>
            <person name="Coelho M.A."/>
            <person name="David-Palma M."/>
            <person name="Shea T."/>
            <person name="Bowers K."/>
            <person name="McGinley-Smith S."/>
            <person name="Mohammad A.W."/>
            <person name="Gnirke A."/>
            <person name="Yurkov A.M."/>
            <person name="Nowrousian M."/>
            <person name="Sun S."/>
            <person name="Cuomo C.A."/>
            <person name="Heitman J."/>
        </authorList>
    </citation>
    <scope>NUCLEOTIDE SEQUENCE</scope>
    <source>
        <strain evidence="2">CBS 10117</strain>
    </source>
</reference>
<dbReference type="AlphaFoldDB" id="A0AAJ8KLT6"/>
<feature type="compositionally biased region" description="Basic and acidic residues" evidence="1">
    <location>
        <begin position="78"/>
        <end position="88"/>
    </location>
</feature>
<dbReference type="EMBL" id="CP144531">
    <property type="protein sequence ID" value="WWC59822.1"/>
    <property type="molecule type" value="Genomic_DNA"/>
</dbReference>
<keyword evidence="3" id="KW-1185">Reference proteome</keyword>
<dbReference type="GeneID" id="90830073"/>
<evidence type="ECO:0000313" key="3">
    <source>
        <dbReference type="Proteomes" id="UP000078595"/>
    </source>
</evidence>
<accession>A0AAJ8KLT6</accession>
<name>A0AAJ8KLT6_9TREE</name>
<evidence type="ECO:0000256" key="1">
    <source>
        <dbReference type="SAM" id="MobiDB-lite"/>
    </source>
</evidence>
<dbReference type="RefSeq" id="XP_065824604.1">
    <property type="nucleotide sequence ID" value="XM_065968532.1"/>
</dbReference>
<evidence type="ECO:0000313" key="2">
    <source>
        <dbReference type="EMBL" id="WWC59822.1"/>
    </source>
</evidence>
<reference evidence="2" key="1">
    <citation type="submission" date="2013-07" db="EMBL/GenBank/DDBJ databases">
        <authorList>
            <consortium name="The Broad Institute Genome Sequencing Platform"/>
            <person name="Cuomo C."/>
            <person name="Litvintseva A."/>
            <person name="Chen Y."/>
            <person name="Heitman J."/>
            <person name="Sun S."/>
            <person name="Springer D."/>
            <person name="Dromer F."/>
            <person name="Young S.K."/>
            <person name="Zeng Q."/>
            <person name="Gargeya S."/>
            <person name="Fitzgerald M."/>
            <person name="Abouelleil A."/>
            <person name="Alvarado L."/>
            <person name="Berlin A.M."/>
            <person name="Chapman S.B."/>
            <person name="Dewar J."/>
            <person name="Goldberg J."/>
            <person name="Griggs A."/>
            <person name="Gujja S."/>
            <person name="Hansen M."/>
            <person name="Howarth C."/>
            <person name="Imamovic A."/>
            <person name="Larimer J."/>
            <person name="McCowan C."/>
            <person name="Murphy C."/>
            <person name="Pearson M."/>
            <person name="Priest M."/>
            <person name="Roberts A."/>
            <person name="Saif S."/>
            <person name="Shea T."/>
            <person name="Sykes S."/>
            <person name="Wortman J."/>
            <person name="Nusbaum C."/>
            <person name="Birren B."/>
        </authorList>
    </citation>
    <scope>NUCLEOTIDE SEQUENCE</scope>
    <source>
        <strain evidence="2">CBS 10117</strain>
    </source>
</reference>
<protein>
    <submittedName>
        <fullName evidence="2">Uncharacterized protein</fullName>
    </submittedName>
</protein>
<sequence>MGQDDIHEAGPSTPRKVTRSASPTGRSAAPQVPAKESQMRSCTSDMWSMREGLRTNLRMACRTQATEDQKGDGTAQRRARDTKQAERK</sequence>
<feature type="region of interest" description="Disordered" evidence="1">
    <location>
        <begin position="61"/>
        <end position="88"/>
    </location>
</feature>
<gene>
    <name evidence="2" type="ORF">I303_102384</name>
</gene>
<dbReference type="Proteomes" id="UP000078595">
    <property type="component" value="Chromosome 2"/>
</dbReference>
<dbReference type="KEGG" id="kdj:90830073"/>
<proteinExistence type="predicted"/>
<feature type="region of interest" description="Disordered" evidence="1">
    <location>
        <begin position="1"/>
        <end position="46"/>
    </location>
</feature>